<keyword evidence="7 10" id="KW-0418">Kinase</keyword>
<keyword evidence="4 10" id="KW-0808">Transferase</keyword>
<evidence type="ECO:0000256" key="4">
    <source>
        <dbReference type="ARBA" id="ARBA00022679"/>
    </source>
</evidence>
<dbReference type="Pfam" id="PF02223">
    <property type="entry name" value="Thymidylate_kin"/>
    <property type="match status" value="1"/>
</dbReference>
<dbReference type="InterPro" id="IPR027417">
    <property type="entry name" value="P-loop_NTPase"/>
</dbReference>
<dbReference type="HAMAP" id="MF_00165">
    <property type="entry name" value="Thymidylate_kinase"/>
    <property type="match status" value="1"/>
</dbReference>
<evidence type="ECO:0000256" key="7">
    <source>
        <dbReference type="ARBA" id="ARBA00022777"/>
    </source>
</evidence>
<evidence type="ECO:0000256" key="8">
    <source>
        <dbReference type="ARBA" id="ARBA00022840"/>
    </source>
</evidence>
<dbReference type="Gene3D" id="3.40.50.300">
    <property type="entry name" value="P-loop containing nucleotide triphosphate hydrolases"/>
    <property type="match status" value="1"/>
</dbReference>
<evidence type="ECO:0000313" key="13">
    <source>
        <dbReference type="Proteomes" id="UP001501495"/>
    </source>
</evidence>
<proteinExistence type="inferred from homology"/>
<evidence type="ECO:0000256" key="2">
    <source>
        <dbReference type="ARBA" id="ARBA00012980"/>
    </source>
</evidence>
<dbReference type="SUPFAM" id="SSF52540">
    <property type="entry name" value="P-loop containing nucleoside triphosphate hydrolases"/>
    <property type="match status" value="1"/>
</dbReference>
<gene>
    <name evidence="10 12" type="primary">tmk</name>
    <name evidence="12" type="ORF">GCM10022215_34300</name>
</gene>
<sequence>MGQRMEGNLFSLAGIDGSGKSTQVHLVTQALRDEGLDVVSAKTELWATDTVFELARSLTGDPHDYHPHVPATLREFVVACDVATSYRRHIAPLLAAGRTVIWDRGPLCYRAYARAYEADPEWITPVHDMVPWPVRTFLLELDADTAWLRVLSRSEKPSQTDEAPEFLRSVRRAYLEIAQHAPVTVIDASASTTAVTDRIVAGILAVVTT</sequence>
<keyword evidence="13" id="KW-1185">Reference proteome</keyword>
<dbReference type="InterPro" id="IPR039430">
    <property type="entry name" value="Thymidylate_kin-like_dom"/>
</dbReference>
<protein>
    <recommendedName>
        <fullName evidence="3 10">Thymidylate kinase</fullName>
        <ecNumber evidence="2 10">2.7.4.9</ecNumber>
    </recommendedName>
    <alternativeName>
        <fullName evidence="10">dTMP kinase</fullName>
    </alternativeName>
</protein>
<accession>A0ABP7XTH6</accession>
<dbReference type="CDD" id="cd01672">
    <property type="entry name" value="TMPK"/>
    <property type="match status" value="1"/>
</dbReference>
<comment type="caution">
    <text evidence="12">The sequence shown here is derived from an EMBL/GenBank/DDBJ whole genome shotgun (WGS) entry which is preliminary data.</text>
</comment>
<evidence type="ECO:0000259" key="11">
    <source>
        <dbReference type="Pfam" id="PF02223"/>
    </source>
</evidence>
<evidence type="ECO:0000256" key="10">
    <source>
        <dbReference type="HAMAP-Rule" id="MF_00165"/>
    </source>
</evidence>
<feature type="binding site" evidence="10">
    <location>
        <begin position="14"/>
        <end position="21"/>
    </location>
    <ligand>
        <name>ATP</name>
        <dbReference type="ChEBI" id="CHEBI:30616"/>
    </ligand>
</feature>
<evidence type="ECO:0000256" key="3">
    <source>
        <dbReference type="ARBA" id="ARBA00017144"/>
    </source>
</evidence>
<keyword evidence="5 10" id="KW-0545">Nucleotide biosynthesis</keyword>
<keyword evidence="6 10" id="KW-0547">Nucleotide-binding</keyword>
<evidence type="ECO:0000256" key="5">
    <source>
        <dbReference type="ARBA" id="ARBA00022727"/>
    </source>
</evidence>
<evidence type="ECO:0000256" key="1">
    <source>
        <dbReference type="ARBA" id="ARBA00009776"/>
    </source>
</evidence>
<keyword evidence="8 10" id="KW-0067">ATP-binding</keyword>
<dbReference type="EC" id="2.7.4.9" evidence="2 10"/>
<evidence type="ECO:0000313" key="12">
    <source>
        <dbReference type="EMBL" id="GAA4125659.1"/>
    </source>
</evidence>
<organism evidence="12 13">
    <name type="scientific">Nocardioides fonticola</name>
    <dbReference type="NCBI Taxonomy" id="450363"/>
    <lineage>
        <taxon>Bacteria</taxon>
        <taxon>Bacillati</taxon>
        <taxon>Actinomycetota</taxon>
        <taxon>Actinomycetes</taxon>
        <taxon>Propionibacteriales</taxon>
        <taxon>Nocardioidaceae</taxon>
        <taxon>Nocardioides</taxon>
    </lineage>
</organism>
<comment type="function">
    <text evidence="10">Phosphorylation of dTMP to form dTDP in both de novo and salvage pathways of dTTP synthesis.</text>
</comment>
<evidence type="ECO:0000256" key="9">
    <source>
        <dbReference type="ARBA" id="ARBA00048743"/>
    </source>
</evidence>
<feature type="domain" description="Thymidylate kinase-like" evidence="11">
    <location>
        <begin position="14"/>
        <end position="199"/>
    </location>
</feature>
<dbReference type="PANTHER" id="PTHR10344:SF4">
    <property type="entry name" value="UMP-CMP KINASE 2, MITOCHONDRIAL"/>
    <property type="match status" value="1"/>
</dbReference>
<name>A0ABP7XTH6_9ACTN</name>
<dbReference type="EMBL" id="BAAAZH010000028">
    <property type="protein sequence ID" value="GAA4125659.1"/>
    <property type="molecule type" value="Genomic_DNA"/>
</dbReference>
<dbReference type="InterPro" id="IPR018094">
    <property type="entry name" value="Thymidylate_kinase"/>
</dbReference>
<dbReference type="GO" id="GO:0016301">
    <property type="term" value="F:kinase activity"/>
    <property type="evidence" value="ECO:0007669"/>
    <property type="project" value="UniProtKB-KW"/>
</dbReference>
<dbReference type="Proteomes" id="UP001501495">
    <property type="component" value="Unassembled WGS sequence"/>
</dbReference>
<comment type="catalytic activity">
    <reaction evidence="9 10">
        <text>dTMP + ATP = dTDP + ADP</text>
        <dbReference type="Rhea" id="RHEA:13517"/>
        <dbReference type="ChEBI" id="CHEBI:30616"/>
        <dbReference type="ChEBI" id="CHEBI:58369"/>
        <dbReference type="ChEBI" id="CHEBI:63528"/>
        <dbReference type="ChEBI" id="CHEBI:456216"/>
        <dbReference type="EC" id="2.7.4.9"/>
    </reaction>
</comment>
<dbReference type="PANTHER" id="PTHR10344">
    <property type="entry name" value="THYMIDYLATE KINASE"/>
    <property type="match status" value="1"/>
</dbReference>
<evidence type="ECO:0000256" key="6">
    <source>
        <dbReference type="ARBA" id="ARBA00022741"/>
    </source>
</evidence>
<comment type="similarity">
    <text evidence="1 10">Belongs to the thymidylate kinase family.</text>
</comment>
<reference evidence="13" key="1">
    <citation type="journal article" date="2019" name="Int. J. Syst. Evol. Microbiol.">
        <title>The Global Catalogue of Microorganisms (GCM) 10K type strain sequencing project: providing services to taxonomists for standard genome sequencing and annotation.</title>
        <authorList>
            <consortium name="The Broad Institute Genomics Platform"/>
            <consortium name="The Broad Institute Genome Sequencing Center for Infectious Disease"/>
            <person name="Wu L."/>
            <person name="Ma J."/>
        </authorList>
    </citation>
    <scope>NUCLEOTIDE SEQUENCE [LARGE SCALE GENOMIC DNA]</scope>
    <source>
        <strain evidence="13">JCM 16703</strain>
    </source>
</reference>